<dbReference type="NCBIfam" id="TIGR00254">
    <property type="entry name" value="GGDEF"/>
    <property type="match status" value="1"/>
</dbReference>
<dbReference type="PANTHER" id="PTHR44757">
    <property type="entry name" value="DIGUANYLATE CYCLASE DGCP"/>
    <property type="match status" value="1"/>
</dbReference>
<dbReference type="Pfam" id="PF08448">
    <property type="entry name" value="PAS_4"/>
    <property type="match status" value="1"/>
</dbReference>
<dbReference type="SUPFAM" id="SSF53850">
    <property type="entry name" value="Periplasmic binding protein-like II"/>
    <property type="match status" value="1"/>
</dbReference>
<dbReference type="Gene3D" id="3.40.190.10">
    <property type="entry name" value="Periplasmic binding protein-like II"/>
    <property type="match status" value="2"/>
</dbReference>
<dbReference type="Pfam" id="PF00990">
    <property type="entry name" value="GGDEF"/>
    <property type="match status" value="1"/>
</dbReference>
<dbReference type="CDD" id="cd00130">
    <property type="entry name" value="PAS"/>
    <property type="match status" value="1"/>
</dbReference>
<evidence type="ECO:0000259" key="5">
    <source>
        <dbReference type="PROSITE" id="PS50887"/>
    </source>
</evidence>
<dbReference type="CDD" id="cd01948">
    <property type="entry name" value="EAL"/>
    <property type="match status" value="1"/>
</dbReference>
<evidence type="ECO:0000259" key="4">
    <source>
        <dbReference type="PROSITE" id="PS50883"/>
    </source>
</evidence>
<dbReference type="InterPro" id="IPR052155">
    <property type="entry name" value="Biofilm_reg_signaling"/>
</dbReference>
<dbReference type="Gene3D" id="3.30.450.20">
    <property type="entry name" value="PAS domain"/>
    <property type="match status" value="1"/>
</dbReference>
<dbReference type="PROSITE" id="PS50883">
    <property type="entry name" value="EAL"/>
    <property type="match status" value="1"/>
</dbReference>
<feature type="signal peptide" evidence="2">
    <location>
        <begin position="1"/>
        <end position="29"/>
    </location>
</feature>
<evidence type="ECO:0000256" key="2">
    <source>
        <dbReference type="SAM" id="SignalP"/>
    </source>
</evidence>
<dbReference type="InterPro" id="IPR000700">
    <property type="entry name" value="PAS-assoc_C"/>
</dbReference>
<dbReference type="InterPro" id="IPR000160">
    <property type="entry name" value="GGDEF_dom"/>
</dbReference>
<keyword evidence="1" id="KW-0175">Coiled coil</keyword>
<dbReference type="SUPFAM" id="SSF55785">
    <property type="entry name" value="PYP-like sensor domain (PAS domain)"/>
    <property type="match status" value="1"/>
</dbReference>
<dbReference type="RefSeq" id="WP_011494542.1">
    <property type="nucleotide sequence ID" value="NC_007954.1"/>
</dbReference>
<dbReference type="InterPro" id="IPR013656">
    <property type="entry name" value="PAS_4"/>
</dbReference>
<dbReference type="PROSITE" id="PS50113">
    <property type="entry name" value="PAC"/>
    <property type="match status" value="1"/>
</dbReference>
<protein>
    <submittedName>
        <fullName evidence="6">Periplasmic sensor diguanylate cyclase/phosphodiesterase</fullName>
    </submittedName>
</protein>
<dbReference type="HOGENOM" id="CLU_000445_70_36_6"/>
<dbReference type="SMART" id="SM00267">
    <property type="entry name" value="GGDEF"/>
    <property type="match status" value="1"/>
</dbReference>
<dbReference type="Pfam" id="PF00563">
    <property type="entry name" value="EAL"/>
    <property type="match status" value="1"/>
</dbReference>
<accession>Q12T53</accession>
<evidence type="ECO:0000313" key="6">
    <source>
        <dbReference type="EMBL" id="ABE53373.1"/>
    </source>
</evidence>
<dbReference type="PROSITE" id="PS50887">
    <property type="entry name" value="GGDEF"/>
    <property type="match status" value="1"/>
</dbReference>
<sequence>MKNVKLAIALSILLALLATLTLTVTQGIAAKTTQTVAATSTELGVQLNAVTLTDMPATHYLPLTKEERLWLDNNQPIRVGVDGNFPPYSFLDENNQPVGIAIDTLELIGKKLDIEFVIDKQSSWRKVISNLDAKKIDVILTMVRTPEREVNYLFTSPIVYKSLVIINNKDSSAIENRGDIASKTIALVKNYHYVSKILNEFPSVVPFYVDTMREALEAVEAKKADAAITFFAGANFLQQKYLFSNLEFAAFYERNSANDAIAIRQDQPMLAAIMQKGLDVLSADDKLKINEKWHANITLPTNHQVVIEIALVAGLLISLLLLWLVREKRHNRVLVSAQVDTEDANRALNSLREKLEIIVSERTVQLKNSENRYRGLVESLQDEYIFYQHDIQGEIQYVSPSITHILGHKALNFRGSYNKYLTSNKNNLAIPELILRCIKGEHVPPFEIEIMDIKGAYHTFEVLERPMYNEQNECIGCEGIAHDITERKQHQRKLYRLSHFDKLTNLANRYLFTLSLGQAITSAKALNQTFALLFLDLTRFKIINDNLGHSAGDKLLQQAALRLTEQLNSQDILARFGGDKFCILLPESDEKQAEAVALTLIKILAQPFEVYEQSFILGCRIGISLFPTNGHDPETLLKQADAALYVAKKRPAGFAFCSEEQAVYNQRRLKLEQGLRLALSKSSFDESFELSAVYQSLNQLPDAGLAGFEALIRWVHPELGPISPMEFIPIAEETGLIFELSRWMLTKVCRQLKEWHQLGFDFKRVSVNLSALDLININLAEEIINLIEEAGAEPRWLKIEITETALMAAPEQSISTLQQLVGNGIHVAIDDFGTGYSSLAYLKSLPATSLKIDQSFIRNIMTSIEDQAVVKAVISMAHSLGKKVTAEGVETQEQLDFLITRHCDLAQGYLFAKPLIAQDCVKKYAANNNQNKIVTFKRSLK</sequence>
<dbReference type="InterPro" id="IPR000014">
    <property type="entry name" value="PAS"/>
</dbReference>
<feature type="coiled-coil region" evidence="1">
    <location>
        <begin position="334"/>
        <end position="361"/>
    </location>
</feature>
<dbReference type="CDD" id="cd01007">
    <property type="entry name" value="PBP2_BvgS_HisK_like"/>
    <property type="match status" value="1"/>
</dbReference>
<dbReference type="AlphaFoldDB" id="Q12T53"/>
<evidence type="ECO:0000256" key="1">
    <source>
        <dbReference type="SAM" id="Coils"/>
    </source>
</evidence>
<dbReference type="Pfam" id="PF00497">
    <property type="entry name" value="SBP_bac_3"/>
    <property type="match status" value="1"/>
</dbReference>
<dbReference type="EMBL" id="CP000302">
    <property type="protein sequence ID" value="ABE53373.1"/>
    <property type="molecule type" value="Genomic_DNA"/>
</dbReference>
<name>Q12T53_SHEDO</name>
<dbReference type="Gene3D" id="3.30.70.270">
    <property type="match status" value="1"/>
</dbReference>
<dbReference type="SUPFAM" id="SSF55073">
    <property type="entry name" value="Nucleotide cyclase"/>
    <property type="match status" value="1"/>
</dbReference>
<dbReference type="InterPro" id="IPR035965">
    <property type="entry name" value="PAS-like_dom_sf"/>
</dbReference>
<dbReference type="KEGG" id="sdn:Sden_0076"/>
<dbReference type="CDD" id="cd01949">
    <property type="entry name" value="GGDEF"/>
    <property type="match status" value="1"/>
</dbReference>
<dbReference type="SUPFAM" id="SSF141868">
    <property type="entry name" value="EAL domain-like"/>
    <property type="match status" value="1"/>
</dbReference>
<evidence type="ECO:0000259" key="3">
    <source>
        <dbReference type="PROSITE" id="PS50113"/>
    </source>
</evidence>
<dbReference type="InterPro" id="IPR043128">
    <property type="entry name" value="Rev_trsase/Diguanyl_cyclase"/>
</dbReference>
<gene>
    <name evidence="6" type="ordered locus">Sden_0076</name>
</gene>
<dbReference type="InterPro" id="IPR001633">
    <property type="entry name" value="EAL_dom"/>
</dbReference>
<keyword evidence="7" id="KW-1185">Reference proteome</keyword>
<dbReference type="Gene3D" id="3.20.20.450">
    <property type="entry name" value="EAL domain"/>
    <property type="match status" value="1"/>
</dbReference>
<reference evidence="6 7" key="1">
    <citation type="submission" date="2006-03" db="EMBL/GenBank/DDBJ databases">
        <title>Complete sequence of Shewanella denitrificans OS217.</title>
        <authorList>
            <consortium name="US DOE Joint Genome Institute"/>
            <person name="Copeland A."/>
            <person name="Lucas S."/>
            <person name="Lapidus A."/>
            <person name="Barry K."/>
            <person name="Detter J.C."/>
            <person name="Glavina del Rio T."/>
            <person name="Hammon N."/>
            <person name="Israni S."/>
            <person name="Dalin E."/>
            <person name="Tice H."/>
            <person name="Pitluck S."/>
            <person name="Brettin T."/>
            <person name="Bruce D."/>
            <person name="Han C."/>
            <person name="Tapia R."/>
            <person name="Gilna P."/>
            <person name="Kiss H."/>
            <person name="Schmutz J."/>
            <person name="Larimer F."/>
            <person name="Land M."/>
            <person name="Hauser L."/>
            <person name="Kyrpides N."/>
            <person name="Lykidis A."/>
            <person name="Richardson P."/>
        </authorList>
    </citation>
    <scope>NUCLEOTIDE SEQUENCE [LARGE SCALE GENOMIC DNA]</scope>
    <source>
        <strain evidence="7">OS217 / ATCC BAA-1090 / DSM 15013</strain>
    </source>
</reference>
<dbReference type="PANTHER" id="PTHR44757:SF2">
    <property type="entry name" value="BIOFILM ARCHITECTURE MAINTENANCE PROTEIN MBAA"/>
    <property type="match status" value="1"/>
</dbReference>
<dbReference type="InterPro" id="IPR001638">
    <property type="entry name" value="Solute-binding_3/MltF_N"/>
</dbReference>
<dbReference type="Proteomes" id="UP000001982">
    <property type="component" value="Chromosome"/>
</dbReference>
<dbReference type="STRING" id="318161.Sden_0076"/>
<dbReference type="eggNOG" id="COG5001">
    <property type="taxonomic scope" value="Bacteria"/>
</dbReference>
<dbReference type="SMART" id="SM00052">
    <property type="entry name" value="EAL"/>
    <property type="match status" value="1"/>
</dbReference>
<feature type="chain" id="PRO_5004181509" evidence="2">
    <location>
        <begin position="30"/>
        <end position="941"/>
    </location>
</feature>
<keyword evidence="2" id="KW-0732">Signal</keyword>
<proteinExistence type="predicted"/>
<organism evidence="6 7">
    <name type="scientific">Shewanella denitrificans (strain OS217 / ATCC BAA-1090 / DSM 15013)</name>
    <dbReference type="NCBI Taxonomy" id="318161"/>
    <lineage>
        <taxon>Bacteria</taxon>
        <taxon>Pseudomonadati</taxon>
        <taxon>Pseudomonadota</taxon>
        <taxon>Gammaproteobacteria</taxon>
        <taxon>Alteromonadales</taxon>
        <taxon>Shewanellaceae</taxon>
        <taxon>Shewanella</taxon>
    </lineage>
</organism>
<evidence type="ECO:0000313" key="7">
    <source>
        <dbReference type="Proteomes" id="UP000001982"/>
    </source>
</evidence>
<feature type="domain" description="GGDEF" evidence="5">
    <location>
        <begin position="528"/>
        <end position="661"/>
    </location>
</feature>
<dbReference type="SMART" id="SM00062">
    <property type="entry name" value="PBPb"/>
    <property type="match status" value="1"/>
</dbReference>
<feature type="domain" description="EAL" evidence="4">
    <location>
        <begin position="668"/>
        <end position="928"/>
    </location>
</feature>
<dbReference type="InterPro" id="IPR029787">
    <property type="entry name" value="Nucleotide_cyclase"/>
</dbReference>
<dbReference type="InterPro" id="IPR035919">
    <property type="entry name" value="EAL_sf"/>
</dbReference>
<feature type="domain" description="PAC" evidence="3">
    <location>
        <begin position="444"/>
        <end position="496"/>
    </location>
</feature>
<dbReference type="NCBIfam" id="TIGR00229">
    <property type="entry name" value="sensory_box"/>
    <property type="match status" value="1"/>
</dbReference>